<evidence type="ECO:0000313" key="15">
    <source>
        <dbReference type="Proteomes" id="UP000311919"/>
    </source>
</evidence>
<dbReference type="PIRSF" id="PIRSF037947">
    <property type="entry name" value="Protein_XRP2"/>
    <property type="match status" value="1"/>
</dbReference>
<comment type="subcellular location">
    <subcellularLocation>
        <location evidence="1">Cell membrane</location>
        <topology evidence="1">Lipid-anchor</topology>
        <orientation evidence="1">Cytoplasmic side</orientation>
    </subcellularLocation>
</comment>
<dbReference type="GO" id="GO:1990075">
    <property type="term" value="C:periciliary membrane compartment"/>
    <property type="evidence" value="ECO:0007669"/>
    <property type="project" value="TreeGrafter"/>
</dbReference>
<organism evidence="14 15">
    <name type="scientific">Schistosoma japonicum</name>
    <name type="common">Blood fluke</name>
    <dbReference type="NCBI Taxonomy" id="6182"/>
    <lineage>
        <taxon>Eukaryota</taxon>
        <taxon>Metazoa</taxon>
        <taxon>Spiralia</taxon>
        <taxon>Lophotrochozoa</taxon>
        <taxon>Platyhelminthes</taxon>
        <taxon>Trematoda</taxon>
        <taxon>Digenea</taxon>
        <taxon>Strigeidida</taxon>
        <taxon>Schistosomatoidea</taxon>
        <taxon>Schistosomatidae</taxon>
        <taxon>Schistosoma</taxon>
    </lineage>
</organism>
<evidence type="ECO:0000313" key="14">
    <source>
        <dbReference type="EMBL" id="TNN07639.1"/>
    </source>
</evidence>
<keyword evidence="15" id="KW-1185">Reference proteome</keyword>
<dbReference type="InterPro" id="IPR036850">
    <property type="entry name" value="NDK-like_dom_sf"/>
</dbReference>
<keyword evidence="11" id="KW-0449">Lipoprotein</keyword>
<protein>
    <recommendedName>
        <fullName evidence="3">Protein XRP2</fullName>
    </recommendedName>
</protein>
<evidence type="ECO:0000256" key="12">
    <source>
        <dbReference type="PIRSR" id="PIRSR037947-1"/>
    </source>
</evidence>
<dbReference type="GO" id="GO:0006892">
    <property type="term" value="P:post-Golgi vesicle-mediated transport"/>
    <property type="evidence" value="ECO:0007669"/>
    <property type="project" value="TreeGrafter"/>
</dbReference>
<evidence type="ECO:0000256" key="3">
    <source>
        <dbReference type="ARBA" id="ARBA00015771"/>
    </source>
</evidence>
<dbReference type="OrthoDB" id="194775at2759"/>
<sequence>MSILCFWCKSCRPKLESGLKLFSKNGKVETNSSSSELDPRDFIIADKCGGIYGRLPGEINGQQFLIQNCKDSYIYLLDHSMTITIDDCSDCTIVTGPIRTSFFIRDCQRCVLATACQQFRSRDCHDVVIFLACTTEPIIESCTKFTFGPYQCSYPGLEDHFTKAGLSIFNCNWSDVYDFTPDENTESVHVSLLRPTDLIDKYILAPQKALDHELENSKLDNGDDSMSLLQPLLSVPLSFSSDKSVVPFTIGNKSLNIALSQSTDQPIENQFYKSALIIIFPHEESIQSAKLICDYLQKVDSCTIVRTRCSQFSEHEIAQIFKCNSNSKIYKSGNVITIETTGPSDILDKLSEEIISGTILAVSSKLYIQIITDSLETTRKINLLNGLHRINMNT</sequence>
<name>A0A4Z2CTK7_SCHJA</name>
<dbReference type="InterPro" id="IPR016098">
    <property type="entry name" value="CAP/MinC_C"/>
</dbReference>
<evidence type="ECO:0000256" key="10">
    <source>
        <dbReference type="ARBA" id="ARBA00023139"/>
    </source>
</evidence>
<gene>
    <name evidence="14" type="ORF">EWB00_007619</name>
</gene>
<evidence type="ECO:0000256" key="8">
    <source>
        <dbReference type="ARBA" id="ARBA00023134"/>
    </source>
</evidence>
<dbReference type="InterPro" id="IPR012945">
    <property type="entry name" value="Tubulin-bd_cofactor_C_dom"/>
</dbReference>
<feature type="binding site" evidence="12">
    <location>
        <begin position="117"/>
        <end position="120"/>
    </location>
    <ligand>
        <name>GTP</name>
        <dbReference type="ChEBI" id="CHEBI:37565"/>
    </ligand>
</feature>
<keyword evidence="4" id="KW-0343">GTPase activation</keyword>
<evidence type="ECO:0000256" key="11">
    <source>
        <dbReference type="ARBA" id="ARBA00023288"/>
    </source>
</evidence>
<evidence type="ECO:0000256" key="6">
    <source>
        <dbReference type="ARBA" id="ARBA00022707"/>
    </source>
</evidence>
<evidence type="ECO:0000256" key="2">
    <source>
        <dbReference type="ARBA" id="ARBA00008848"/>
    </source>
</evidence>
<reference evidence="14 15" key="1">
    <citation type="submission" date="2019-03" db="EMBL/GenBank/DDBJ databases">
        <title>An improved genome assembly of the fluke Schistosoma japonicum.</title>
        <authorList>
            <person name="Hu W."/>
            <person name="Luo F."/>
            <person name="Yin M."/>
            <person name="Mo X."/>
            <person name="Sun C."/>
            <person name="Wu Q."/>
            <person name="Zhu B."/>
            <person name="Xiang M."/>
            <person name="Wang J."/>
            <person name="Wang Y."/>
            <person name="Zhang T."/>
            <person name="Xu B."/>
            <person name="Zheng H."/>
            <person name="Feng Z."/>
        </authorList>
    </citation>
    <scope>NUCLEOTIDE SEQUENCE [LARGE SCALE GENOMIC DNA]</scope>
    <source>
        <strain evidence="14">HuSjv2</strain>
        <tissue evidence="14">Worms</tissue>
    </source>
</reference>
<evidence type="ECO:0000256" key="9">
    <source>
        <dbReference type="ARBA" id="ARBA00023136"/>
    </source>
</evidence>
<evidence type="ECO:0000256" key="7">
    <source>
        <dbReference type="ARBA" id="ARBA00022741"/>
    </source>
</evidence>
<comment type="caution">
    <text evidence="14">The sequence shown here is derived from an EMBL/GenBank/DDBJ whole genome shotgun (WGS) entry which is preliminary data.</text>
</comment>
<dbReference type="Gene3D" id="2.160.20.70">
    <property type="match status" value="1"/>
</dbReference>
<dbReference type="InterPro" id="IPR017901">
    <property type="entry name" value="C-CAP_CF_C-like"/>
</dbReference>
<dbReference type="AlphaFoldDB" id="A0A4Z2CTK7"/>
<dbReference type="GO" id="GO:0005525">
    <property type="term" value="F:GTP binding"/>
    <property type="evidence" value="ECO:0007669"/>
    <property type="project" value="UniProtKB-KW"/>
</dbReference>
<dbReference type="GO" id="GO:0005929">
    <property type="term" value="C:cilium"/>
    <property type="evidence" value="ECO:0007669"/>
    <property type="project" value="TreeGrafter"/>
</dbReference>
<dbReference type="PANTHER" id="PTHR15440:SF0">
    <property type="entry name" value="PROTEIN XRP2"/>
    <property type="match status" value="1"/>
</dbReference>
<evidence type="ECO:0000256" key="4">
    <source>
        <dbReference type="ARBA" id="ARBA00022468"/>
    </source>
</evidence>
<evidence type="ECO:0000259" key="13">
    <source>
        <dbReference type="PROSITE" id="PS51329"/>
    </source>
</evidence>
<dbReference type="STRING" id="6182.A0A4Z2CTK7"/>
<dbReference type="SMART" id="SM00673">
    <property type="entry name" value="CARP"/>
    <property type="match status" value="2"/>
</dbReference>
<keyword evidence="10" id="KW-0564">Palmitate</keyword>
<evidence type="ECO:0000256" key="5">
    <source>
        <dbReference type="ARBA" id="ARBA00022475"/>
    </source>
</evidence>
<dbReference type="GO" id="GO:0005096">
    <property type="term" value="F:GTPase activator activity"/>
    <property type="evidence" value="ECO:0007669"/>
    <property type="project" value="UniProtKB-KW"/>
</dbReference>
<feature type="domain" description="C-CAP/cofactor C-like" evidence="13">
    <location>
        <begin position="13"/>
        <end position="181"/>
    </location>
</feature>
<dbReference type="InterPro" id="IPR039093">
    <property type="entry name" value="XRP2"/>
</dbReference>
<keyword evidence="5" id="KW-1003">Cell membrane</keyword>
<accession>A0A4Z2CTK7</accession>
<keyword evidence="7 12" id="KW-0547">Nucleotide-binding</keyword>
<proteinExistence type="inferred from homology"/>
<dbReference type="InterPro" id="IPR006599">
    <property type="entry name" value="CARP_motif"/>
</dbReference>
<dbReference type="Gene3D" id="3.30.70.141">
    <property type="entry name" value="Nucleoside diphosphate kinase-like domain"/>
    <property type="match status" value="1"/>
</dbReference>
<dbReference type="PANTHER" id="PTHR15440">
    <property type="entry name" value="XRP2 PROTEIN"/>
    <property type="match status" value="1"/>
</dbReference>
<dbReference type="Proteomes" id="UP000311919">
    <property type="component" value="Unassembled WGS sequence"/>
</dbReference>
<keyword evidence="6" id="KW-0519">Myristate</keyword>
<comment type="similarity">
    <text evidence="2">Belongs to the TBCC family.</text>
</comment>
<keyword evidence="9" id="KW-0472">Membrane</keyword>
<dbReference type="Pfam" id="PF07986">
    <property type="entry name" value="TBCC"/>
    <property type="match status" value="1"/>
</dbReference>
<evidence type="ECO:0000256" key="1">
    <source>
        <dbReference type="ARBA" id="ARBA00004342"/>
    </source>
</evidence>
<dbReference type="PROSITE" id="PS51329">
    <property type="entry name" value="C_CAP_COFACTOR_C"/>
    <property type="match status" value="1"/>
</dbReference>
<keyword evidence="8 12" id="KW-0342">GTP-binding</keyword>
<dbReference type="EMBL" id="SKCS01000425">
    <property type="protein sequence ID" value="TNN07639.1"/>
    <property type="molecule type" value="Genomic_DNA"/>
</dbReference>